<sequence length="88" mass="9727">MHCVRLKDNFSRAIMSAYTSILRASESSDPWLGIPIVGTLLPRLRHLTMLVGDSMAKPPTLAWSLDAVYGQSRLNDACLRQSLRPGAM</sequence>
<evidence type="ECO:0000313" key="2">
    <source>
        <dbReference type="Proteomes" id="UP001063166"/>
    </source>
</evidence>
<evidence type="ECO:0000313" key="1">
    <source>
        <dbReference type="EMBL" id="GLB42076.1"/>
    </source>
</evidence>
<dbReference type="Proteomes" id="UP001063166">
    <property type="component" value="Unassembled WGS sequence"/>
</dbReference>
<comment type="caution">
    <text evidence="1">The sequence shown here is derived from an EMBL/GenBank/DDBJ whole genome shotgun (WGS) entry which is preliminary data.</text>
</comment>
<dbReference type="EMBL" id="BRPK01000011">
    <property type="protein sequence ID" value="GLB42076.1"/>
    <property type="molecule type" value="Genomic_DNA"/>
</dbReference>
<gene>
    <name evidence="1" type="ORF">LshimejAT787_1100910</name>
</gene>
<proteinExistence type="predicted"/>
<organism evidence="1 2">
    <name type="scientific">Lyophyllum shimeji</name>
    <name type="common">Hon-shimeji</name>
    <name type="synonym">Tricholoma shimeji</name>
    <dbReference type="NCBI Taxonomy" id="47721"/>
    <lineage>
        <taxon>Eukaryota</taxon>
        <taxon>Fungi</taxon>
        <taxon>Dikarya</taxon>
        <taxon>Basidiomycota</taxon>
        <taxon>Agaricomycotina</taxon>
        <taxon>Agaricomycetes</taxon>
        <taxon>Agaricomycetidae</taxon>
        <taxon>Agaricales</taxon>
        <taxon>Tricholomatineae</taxon>
        <taxon>Lyophyllaceae</taxon>
        <taxon>Lyophyllum</taxon>
    </lineage>
</organism>
<accession>A0A9P3PVP9</accession>
<reference evidence="1" key="1">
    <citation type="submission" date="2022-07" db="EMBL/GenBank/DDBJ databases">
        <title>The genome of Lyophyllum shimeji provides insight into the initial evolution of ectomycorrhizal fungal genome.</title>
        <authorList>
            <person name="Kobayashi Y."/>
            <person name="Shibata T."/>
            <person name="Hirakawa H."/>
            <person name="Shigenobu S."/>
            <person name="Nishiyama T."/>
            <person name="Yamada A."/>
            <person name="Hasebe M."/>
            <person name="Kawaguchi M."/>
        </authorList>
    </citation>
    <scope>NUCLEOTIDE SEQUENCE</scope>
    <source>
        <strain evidence="1">AT787</strain>
    </source>
</reference>
<name>A0A9P3PVP9_LYOSH</name>
<protein>
    <submittedName>
        <fullName evidence="1">Uncharacterized protein</fullName>
    </submittedName>
</protein>
<keyword evidence="2" id="KW-1185">Reference proteome</keyword>
<dbReference type="AlphaFoldDB" id="A0A9P3PVP9"/>